<dbReference type="PANTHER" id="PTHR33989:SF10">
    <property type="entry name" value="PERMEASE IIC COMPONENT"/>
    <property type="match status" value="1"/>
</dbReference>
<evidence type="ECO:0000256" key="1">
    <source>
        <dbReference type="ARBA" id="ARBA00004651"/>
    </source>
</evidence>
<feature type="transmembrane region" description="Helical" evidence="9">
    <location>
        <begin position="192"/>
        <end position="217"/>
    </location>
</feature>
<dbReference type="PROSITE" id="PS51105">
    <property type="entry name" value="PTS_EIIC_TYPE_3"/>
    <property type="match status" value="1"/>
</dbReference>
<feature type="transmembrane region" description="Helical" evidence="9">
    <location>
        <begin position="150"/>
        <end position="172"/>
    </location>
</feature>
<accession>A0ABN3Y367</accession>
<dbReference type="InterPro" id="IPR051088">
    <property type="entry name" value="PTS_Sugar-EIIC/EIIB"/>
</dbReference>
<comment type="function">
    <text evidence="8">The phosphoenolpyruvate-dependent sugar phosphotransferase system (PTS), a major carbohydrate active -transport system, catalyzes the phosphorylation of incoming sugar substrates concomitant with their translocation across the cell membrane.</text>
</comment>
<dbReference type="PANTHER" id="PTHR33989">
    <property type="match status" value="1"/>
</dbReference>
<evidence type="ECO:0000256" key="7">
    <source>
        <dbReference type="ARBA" id="ARBA00023136"/>
    </source>
</evidence>
<dbReference type="RefSeq" id="WP_068709617.1">
    <property type="nucleotide sequence ID" value="NZ_BAAAXQ010000017.1"/>
</dbReference>
<comment type="subcellular location">
    <subcellularLocation>
        <location evidence="1">Cell membrane</location>
        <topology evidence="1">Multi-pass membrane protein</topology>
    </subcellularLocation>
</comment>
<evidence type="ECO:0000256" key="5">
    <source>
        <dbReference type="ARBA" id="ARBA00022692"/>
    </source>
</evidence>
<keyword evidence="2 8" id="KW-0813">Transport</keyword>
<keyword evidence="6 9" id="KW-1133">Transmembrane helix</keyword>
<evidence type="ECO:0000256" key="9">
    <source>
        <dbReference type="SAM" id="Phobius"/>
    </source>
</evidence>
<keyword evidence="12" id="KW-1185">Reference proteome</keyword>
<feature type="transmembrane region" description="Helical" evidence="9">
    <location>
        <begin position="73"/>
        <end position="92"/>
    </location>
</feature>
<dbReference type="InterPro" id="IPR004796">
    <property type="entry name" value="PTS_IIC_cello"/>
</dbReference>
<evidence type="ECO:0000256" key="8">
    <source>
        <dbReference type="PIRNR" id="PIRNR006351"/>
    </source>
</evidence>
<feature type="transmembrane region" description="Helical" evidence="9">
    <location>
        <begin position="112"/>
        <end position="130"/>
    </location>
</feature>
<keyword evidence="7 8" id="KW-0472">Membrane</keyword>
<feature type="transmembrane region" description="Helical" evidence="9">
    <location>
        <begin position="301"/>
        <end position="323"/>
    </location>
</feature>
<feature type="transmembrane region" description="Helical" evidence="9">
    <location>
        <begin position="388"/>
        <end position="405"/>
    </location>
</feature>
<evidence type="ECO:0000256" key="6">
    <source>
        <dbReference type="ARBA" id="ARBA00022989"/>
    </source>
</evidence>
<feature type="transmembrane region" description="Helical" evidence="9">
    <location>
        <begin position="32"/>
        <end position="53"/>
    </location>
</feature>
<feature type="transmembrane region" description="Helical" evidence="9">
    <location>
        <begin position="335"/>
        <end position="355"/>
    </location>
</feature>
<evidence type="ECO:0000313" key="11">
    <source>
        <dbReference type="EMBL" id="GAA3013187.1"/>
    </source>
</evidence>
<keyword evidence="4 8" id="KW-0762">Sugar transport</keyword>
<evidence type="ECO:0000256" key="3">
    <source>
        <dbReference type="ARBA" id="ARBA00022475"/>
    </source>
</evidence>
<dbReference type="EMBL" id="BAAAXQ010000017">
    <property type="protein sequence ID" value="GAA3013187.1"/>
    <property type="molecule type" value="Genomic_DNA"/>
</dbReference>
<gene>
    <name evidence="11" type="ORF">GCM10019998_06700</name>
</gene>
<reference evidence="11 12" key="1">
    <citation type="journal article" date="2019" name="Int. J. Syst. Evol. Microbiol.">
        <title>The Global Catalogue of Microorganisms (GCM) 10K type strain sequencing project: providing services to taxonomists for standard genome sequencing and annotation.</title>
        <authorList>
            <consortium name="The Broad Institute Genomics Platform"/>
            <consortium name="The Broad Institute Genome Sequencing Center for Infectious Disease"/>
            <person name="Wu L."/>
            <person name="Ma J."/>
        </authorList>
    </citation>
    <scope>NUCLEOTIDE SEQUENCE [LARGE SCALE GENOMIC DNA]</scope>
    <source>
        <strain evidence="11 12">JCM 8736</strain>
    </source>
</reference>
<sequence length="442" mass="48051">MLSITEKISKWLMPFASKMANQRHLVAIRDSFVDISPIIIANSLFILLNALIFSNETVNEYIDLSSLSDLALMVNNGTLGIMTIFVTFLIGYRMASHYISTGKIKRENLSELHAGILSLAIAMIMFPLLNEATLVDSEGTVEVTGVYLQSLTSSGGMFVGIIAALLGTELLVRLSNKERLRIKMPDGVPPAVAGSFNALIPECLTIAIFAIITFAIVKGTGQSVPDIIQLIISVPLQKAMESPVGLFVVQIFTQVLWFFGLHGQNIVSSVTSPPMLTAIQQNVDAFNVGDAIPNIVTNPWIGMYTLFGGTGAMLPMLIAIVWVSKRKDYKNIAKIGLLPSFFNVSEPIMFGLPVVMNPYLAIPFIGVPLVNLAIAYPLTVLGLVGRSVVIPPWVLPPIITTWVTTAGDIPATLLSIVLFILDIFLYMPFILAANRGMQENIE</sequence>
<keyword evidence="5 9" id="KW-0812">Transmembrane</keyword>
<evidence type="ECO:0000256" key="2">
    <source>
        <dbReference type="ARBA" id="ARBA00022448"/>
    </source>
</evidence>
<evidence type="ECO:0000256" key="4">
    <source>
        <dbReference type="ARBA" id="ARBA00022597"/>
    </source>
</evidence>
<evidence type="ECO:0000259" key="10">
    <source>
        <dbReference type="PROSITE" id="PS51105"/>
    </source>
</evidence>
<organism evidence="11 12">
    <name type="scientific">Tetragenococcus solitarius</name>
    <dbReference type="NCBI Taxonomy" id="71453"/>
    <lineage>
        <taxon>Bacteria</taxon>
        <taxon>Bacillati</taxon>
        <taxon>Bacillota</taxon>
        <taxon>Bacilli</taxon>
        <taxon>Lactobacillales</taxon>
        <taxon>Enterococcaceae</taxon>
        <taxon>Tetragenococcus</taxon>
    </lineage>
</organism>
<dbReference type="InterPro" id="IPR004501">
    <property type="entry name" value="PTS_EIIC_3"/>
</dbReference>
<protein>
    <recommendedName>
        <fullName evidence="8">Permease IIC component</fullName>
    </recommendedName>
</protein>
<dbReference type="PIRSF" id="PIRSF006351">
    <property type="entry name" value="PTS_EIIC-Cellobiose"/>
    <property type="match status" value="1"/>
</dbReference>
<feature type="transmembrane region" description="Helical" evidence="9">
    <location>
        <begin position="411"/>
        <end position="433"/>
    </location>
</feature>
<evidence type="ECO:0000313" key="12">
    <source>
        <dbReference type="Proteomes" id="UP001501577"/>
    </source>
</evidence>
<dbReference type="Pfam" id="PF02378">
    <property type="entry name" value="PTS_EIIC"/>
    <property type="match status" value="1"/>
</dbReference>
<dbReference type="Proteomes" id="UP001501577">
    <property type="component" value="Unassembled WGS sequence"/>
</dbReference>
<name>A0ABN3Y367_9ENTE</name>
<dbReference type="NCBIfam" id="TIGR00410">
    <property type="entry name" value="lacE"/>
    <property type="match status" value="1"/>
</dbReference>
<proteinExistence type="predicted"/>
<keyword evidence="3 8" id="KW-1003">Cell membrane</keyword>
<feature type="domain" description="PTS EIIC type-3" evidence="10">
    <location>
        <begin position="8"/>
        <end position="429"/>
    </location>
</feature>
<comment type="caution">
    <text evidence="11">The sequence shown here is derived from an EMBL/GenBank/DDBJ whole genome shotgun (WGS) entry which is preliminary data.</text>
</comment>
<feature type="transmembrane region" description="Helical" evidence="9">
    <location>
        <begin position="361"/>
        <end position="381"/>
    </location>
</feature>
<dbReference type="InterPro" id="IPR003352">
    <property type="entry name" value="PTS_EIIC"/>
</dbReference>